<gene>
    <name evidence="2" type="ORF">GCM10010468_49510</name>
</gene>
<accession>A0ABP6QE02</accession>
<dbReference type="Proteomes" id="UP001501237">
    <property type="component" value="Unassembled WGS sequence"/>
</dbReference>
<dbReference type="EMBL" id="BAAAUV010000013">
    <property type="protein sequence ID" value="GAA3223190.1"/>
    <property type="molecule type" value="Genomic_DNA"/>
</dbReference>
<reference evidence="3" key="1">
    <citation type="journal article" date="2019" name="Int. J. Syst. Evol. Microbiol.">
        <title>The Global Catalogue of Microorganisms (GCM) 10K type strain sequencing project: providing services to taxonomists for standard genome sequencing and annotation.</title>
        <authorList>
            <consortium name="The Broad Institute Genomics Platform"/>
            <consortium name="The Broad Institute Genome Sequencing Center for Infectious Disease"/>
            <person name="Wu L."/>
            <person name="Ma J."/>
        </authorList>
    </citation>
    <scope>NUCLEOTIDE SEQUENCE [LARGE SCALE GENOMIC DNA]</scope>
    <source>
        <strain evidence="3">JCM 9377</strain>
    </source>
</reference>
<evidence type="ECO:0000313" key="2">
    <source>
        <dbReference type="EMBL" id="GAA3223190.1"/>
    </source>
</evidence>
<name>A0ABP6QE02_9ACTN</name>
<organism evidence="2 3">
    <name type="scientific">Actinocorallia longicatena</name>
    <dbReference type="NCBI Taxonomy" id="111803"/>
    <lineage>
        <taxon>Bacteria</taxon>
        <taxon>Bacillati</taxon>
        <taxon>Actinomycetota</taxon>
        <taxon>Actinomycetes</taxon>
        <taxon>Streptosporangiales</taxon>
        <taxon>Thermomonosporaceae</taxon>
        <taxon>Actinocorallia</taxon>
    </lineage>
</organism>
<proteinExistence type="predicted"/>
<evidence type="ECO:0000313" key="3">
    <source>
        <dbReference type="Proteomes" id="UP001501237"/>
    </source>
</evidence>
<keyword evidence="3" id="KW-1185">Reference proteome</keyword>
<protein>
    <submittedName>
        <fullName evidence="2">Uncharacterized protein</fullName>
    </submittedName>
</protein>
<sequence>MAMAKPTLPIRLALGPGEPVEVGTLTLDPHGDGELTLTETSLAAALRAAANALAPAQQRTLLVQPGDVLVISNLAGGSSMTDQELHSIREKIRERTGAAHVVIFEDDVQLTTLRRDELDTKVMPTDGETFEEYQARTGTPSPPPTPHAPDA</sequence>
<feature type="compositionally biased region" description="Pro residues" evidence="1">
    <location>
        <begin position="140"/>
        <end position="151"/>
    </location>
</feature>
<evidence type="ECO:0000256" key="1">
    <source>
        <dbReference type="SAM" id="MobiDB-lite"/>
    </source>
</evidence>
<feature type="region of interest" description="Disordered" evidence="1">
    <location>
        <begin position="122"/>
        <end position="151"/>
    </location>
</feature>
<comment type="caution">
    <text evidence="2">The sequence shown here is derived from an EMBL/GenBank/DDBJ whole genome shotgun (WGS) entry which is preliminary data.</text>
</comment>
<dbReference type="RefSeq" id="WP_344832509.1">
    <property type="nucleotide sequence ID" value="NZ_BAAAUV010000013.1"/>
</dbReference>